<feature type="compositionally biased region" description="Basic residues" evidence="1">
    <location>
        <begin position="348"/>
        <end position="359"/>
    </location>
</feature>
<feature type="region of interest" description="Disordered" evidence="1">
    <location>
        <begin position="15"/>
        <end position="40"/>
    </location>
</feature>
<feature type="compositionally biased region" description="Polar residues" evidence="1">
    <location>
        <begin position="16"/>
        <end position="29"/>
    </location>
</feature>
<dbReference type="Proteomes" id="UP000639403">
    <property type="component" value="Unassembled WGS sequence"/>
</dbReference>
<feature type="compositionally biased region" description="Pro residues" evidence="1">
    <location>
        <begin position="190"/>
        <end position="202"/>
    </location>
</feature>
<comment type="caution">
    <text evidence="2">The sequence shown here is derived from an EMBL/GenBank/DDBJ whole genome shotgun (WGS) entry which is preliminary data.</text>
</comment>
<evidence type="ECO:0000313" key="3">
    <source>
        <dbReference type="Proteomes" id="UP000639403"/>
    </source>
</evidence>
<feature type="compositionally biased region" description="Polar residues" evidence="1">
    <location>
        <begin position="313"/>
        <end position="322"/>
    </location>
</feature>
<accession>A0A8H7NU05</accession>
<feature type="region of interest" description="Disordered" evidence="1">
    <location>
        <begin position="186"/>
        <end position="281"/>
    </location>
</feature>
<feature type="region of interest" description="Disordered" evidence="1">
    <location>
        <begin position="300"/>
        <end position="359"/>
    </location>
</feature>
<name>A0A8H7NU05_9APHY</name>
<protein>
    <submittedName>
        <fullName evidence="2">Uncharacterized protein</fullName>
    </submittedName>
</protein>
<reference evidence="2" key="1">
    <citation type="submission" date="2020-11" db="EMBL/GenBank/DDBJ databases">
        <authorList>
            <person name="Koelle M."/>
            <person name="Horta M.A.C."/>
            <person name="Nowrousian M."/>
            <person name="Ohm R.A."/>
            <person name="Benz P."/>
            <person name="Pilgard A."/>
        </authorList>
    </citation>
    <scope>NUCLEOTIDE SEQUENCE</scope>
    <source>
        <strain evidence="2">FPRL280</strain>
    </source>
</reference>
<feature type="compositionally biased region" description="Basic residues" evidence="1">
    <location>
        <begin position="225"/>
        <end position="236"/>
    </location>
</feature>
<evidence type="ECO:0000313" key="2">
    <source>
        <dbReference type="EMBL" id="KAF9803610.1"/>
    </source>
</evidence>
<gene>
    <name evidence="2" type="ORF">IEO21_09626</name>
</gene>
<feature type="compositionally biased region" description="Basic and acidic residues" evidence="1">
    <location>
        <begin position="30"/>
        <end position="40"/>
    </location>
</feature>
<reference evidence="2" key="2">
    <citation type="journal article" name="Front. Microbiol.">
        <title>Degradative Capacity of Two Strains of Rhodonia placenta: From Phenotype to Genotype.</title>
        <authorList>
            <person name="Kolle M."/>
            <person name="Horta M.A.C."/>
            <person name="Nowrousian M."/>
            <person name="Ohm R.A."/>
            <person name="Benz J.P."/>
            <person name="Pilgard A."/>
        </authorList>
    </citation>
    <scope>NUCLEOTIDE SEQUENCE</scope>
    <source>
        <strain evidence="2">FPRL280</strain>
    </source>
</reference>
<proteinExistence type="predicted"/>
<dbReference type="AlphaFoldDB" id="A0A8H7NU05"/>
<organism evidence="2 3">
    <name type="scientific">Rhodonia placenta</name>
    <dbReference type="NCBI Taxonomy" id="104341"/>
    <lineage>
        <taxon>Eukaryota</taxon>
        <taxon>Fungi</taxon>
        <taxon>Dikarya</taxon>
        <taxon>Basidiomycota</taxon>
        <taxon>Agaricomycotina</taxon>
        <taxon>Agaricomycetes</taxon>
        <taxon>Polyporales</taxon>
        <taxon>Adustoporiaceae</taxon>
        <taxon>Rhodonia</taxon>
    </lineage>
</organism>
<evidence type="ECO:0000256" key="1">
    <source>
        <dbReference type="SAM" id="MobiDB-lite"/>
    </source>
</evidence>
<dbReference type="EMBL" id="JADOXO010000494">
    <property type="protein sequence ID" value="KAF9803610.1"/>
    <property type="molecule type" value="Genomic_DNA"/>
</dbReference>
<sequence>MSQLAHIKKLGREGTINMQASLSPSSSGRDATDRRNRREVDRKFLRSLNKDQVKSYAIAHGVDPHLTKEQIINSIFANKKVVPLLPMKKMVPRQVIEGLKYEEIQRHAKAHKIDPELPEEEIINQLFKDRDLIPWYRLGCSFRKPALEKPLVEQVLPGCAVLIQEKAHNAGYNPHKRHIVEHERMYGEDPLPPGAPTPPASPSPESQTVLPGGQSGHNLSFPFNTHRKGLPSRKRPANMLEEGVVAGSSGQQSTIVPASASLGGTGSNTPPYKKGRWATSHTASEYVTTDDDDDELYYDSDLYGSDWSEVENENNCGPSDSRGNQRHGEDDDCTDRDEGNNGGPRTSQARKRPRLSSNE</sequence>